<dbReference type="AlphaFoldDB" id="A0A1I5APN9"/>
<feature type="transmembrane region" description="Helical" evidence="1">
    <location>
        <begin position="500"/>
        <end position="519"/>
    </location>
</feature>
<proteinExistence type="predicted"/>
<keyword evidence="1" id="KW-0812">Transmembrane</keyword>
<evidence type="ECO:0000313" key="3">
    <source>
        <dbReference type="Proteomes" id="UP000198769"/>
    </source>
</evidence>
<accession>A0A1I5APN9</accession>
<keyword evidence="1" id="KW-1133">Transmembrane helix</keyword>
<dbReference type="RefSeq" id="WP_090025934.1">
    <property type="nucleotide sequence ID" value="NZ_FOVD01000006.1"/>
</dbReference>
<evidence type="ECO:0000256" key="1">
    <source>
        <dbReference type="SAM" id="Phobius"/>
    </source>
</evidence>
<evidence type="ECO:0000313" key="2">
    <source>
        <dbReference type="EMBL" id="SFN64397.1"/>
    </source>
</evidence>
<dbReference type="Proteomes" id="UP000198769">
    <property type="component" value="Unassembled WGS sequence"/>
</dbReference>
<dbReference type="EMBL" id="FOVD01000006">
    <property type="protein sequence ID" value="SFN64397.1"/>
    <property type="molecule type" value="Genomic_DNA"/>
</dbReference>
<keyword evidence="1" id="KW-0472">Membrane</keyword>
<reference evidence="3" key="1">
    <citation type="submission" date="2016-10" db="EMBL/GenBank/DDBJ databases">
        <authorList>
            <person name="Varghese N."/>
            <person name="Submissions S."/>
        </authorList>
    </citation>
    <scope>NUCLEOTIDE SEQUENCE [LARGE SCALE GENOMIC DNA]</scope>
    <source>
        <strain evidence="3">DSM 25575</strain>
    </source>
</reference>
<protein>
    <submittedName>
        <fullName evidence="2">Papain fold toxin 1, glutamine deamidase</fullName>
    </submittedName>
</protein>
<name>A0A1I5APN9_CHROL</name>
<keyword evidence="3" id="KW-1185">Reference proteome</keyword>
<gene>
    <name evidence="2" type="ORF">SAMN05421594_3614</name>
</gene>
<sequence length="791" mass="90119">MNRKKYFQNYDDFDEESQSMLWVFQNKVLKKIPQQNNSLAKATQIADKVSNISESLSEVTAWITDEYVDLEAFVLRIKAANRGMNDYQFSYNPQELESNIEHKSVQNKNNGFIQLKIYRNPKIGNVSVKWKDSRITQKIDPRNKKIYYRLHFYYVNSRETAFVLETFLYQDFRDLNILLNYGDVDQYEADYNYFLQNFANAVRNEKSAERLKFIYENIPESILSGISRFVDNEVFFEHLDILSKDDDSDIFKDSSTAVIQIFKAFGNPIPILNYFRENPSKLNRIYYNLDKSSELNGKLLSNRMILANIMLVFSMFSKNVKQKKTAQTFTIGKGFKINSNILEGGIFQNNDDNYRDTFFLQQQKEEQRNVKVIPKEGNPNEQETVITDLDDGAQYHPLDMVYLIDSSGEREVSYFVPAIYIKALADEREWEVVLQNIRIAADIVAVILGLLTLPTGNPYFLLLAIADISLAGADLTIQAFKEEILKYEGGKEFLEAWEKIYVYGGSALIAANIAGGFYLGAARLLTKIAEGEVKNYLKSLVIKVVLETNITNFTEDSIKLLSSGKEAFFDSNYLLRLVPVQRLIDKGVLIISGKATESRSYLKEYVFIYKGEKIAAGSAAEINKKLAGALKAGAKDDEIIAFLDGMERLAKIESGEALDNIYEALKYFNAKIDGKYIVRVSETNCVNVVVAVEEYLKTGKITTALHSKVQDIYELEKIYDAPFLSMGIPSISKVMKEGERGIIFGYRGFDIDGHVFNVIKKDGKLMFIDGQSGKGANLKNGFISFKYLKTN</sequence>
<dbReference type="OrthoDB" id="1332052at2"/>
<organism evidence="2 3">
    <name type="scientific">Chryseobacterium oleae</name>
    <dbReference type="NCBI Taxonomy" id="491207"/>
    <lineage>
        <taxon>Bacteria</taxon>
        <taxon>Pseudomonadati</taxon>
        <taxon>Bacteroidota</taxon>
        <taxon>Flavobacteriia</taxon>
        <taxon>Flavobacteriales</taxon>
        <taxon>Weeksellaceae</taxon>
        <taxon>Chryseobacterium group</taxon>
        <taxon>Chryseobacterium</taxon>
    </lineage>
</organism>